<dbReference type="PANTHER" id="PTHR24373">
    <property type="entry name" value="SLIT RELATED LEUCINE-RICH REPEAT NEURONAL PROTEIN"/>
    <property type="match status" value="1"/>
</dbReference>
<evidence type="ECO:0000256" key="1">
    <source>
        <dbReference type="ARBA" id="ARBA00022729"/>
    </source>
</evidence>
<keyword evidence="1 2" id="KW-0732">Signal</keyword>
<proteinExistence type="predicted"/>
<evidence type="ECO:0000313" key="4">
    <source>
        <dbReference type="Proteomes" id="UP001497497"/>
    </source>
</evidence>
<name>A0AAV2IKX5_LYMST</name>
<reference evidence="3 4" key="1">
    <citation type="submission" date="2024-04" db="EMBL/GenBank/DDBJ databases">
        <authorList>
            <consortium name="Genoscope - CEA"/>
            <person name="William W."/>
        </authorList>
    </citation>
    <scope>NUCLEOTIDE SEQUENCE [LARGE SCALE GENOMIC DNA]</scope>
</reference>
<dbReference type="GO" id="GO:0031012">
    <property type="term" value="C:extracellular matrix"/>
    <property type="evidence" value="ECO:0007669"/>
    <property type="project" value="TreeGrafter"/>
</dbReference>
<dbReference type="PROSITE" id="PS51450">
    <property type="entry name" value="LRR"/>
    <property type="match status" value="1"/>
</dbReference>
<dbReference type="SUPFAM" id="SSF52058">
    <property type="entry name" value="L domain-like"/>
    <property type="match status" value="1"/>
</dbReference>
<protein>
    <submittedName>
        <fullName evidence="3">Uncharacterized protein</fullName>
    </submittedName>
</protein>
<sequence>MFYVPVVILIYLVHGSLCQDTGNNCIPKVSTECQSNGEEAVCTGANITSLPDFIDCGFHISQLTFTSTSIANLSGNSLPPGLNTLAFYDTPLQYISDDAFDSCATTLNLIAFGNSMPNHIPNAFLNLTSLQTLEINDVNIQDWNVPVLQKIGSAVTDFGSTNTGLKAWPVWLKYFSSLTALQLSTTQIWSIPEDALVHIAHSLSTFELSYSNLTQIPQAILALNRLDFLYLKWNQIIDITNVNPTVKSVDLTGNRITNIYTETFSNAVNLRDLVLSNNPITRIAVDAFLKTPLISLQLEGTNLTRVPLALLKLTHLMTLDLGENERMVCTCVESSLQTWFFSLPDMEVDGECDAVDIREFFTRIAVDCPK</sequence>
<dbReference type="AlphaFoldDB" id="A0AAV2IKX5"/>
<keyword evidence="4" id="KW-1185">Reference proteome</keyword>
<comment type="caution">
    <text evidence="3">The sequence shown here is derived from an EMBL/GenBank/DDBJ whole genome shotgun (WGS) entry which is preliminary data.</text>
</comment>
<dbReference type="Proteomes" id="UP001497497">
    <property type="component" value="Unassembled WGS sequence"/>
</dbReference>
<evidence type="ECO:0000256" key="2">
    <source>
        <dbReference type="SAM" id="SignalP"/>
    </source>
</evidence>
<dbReference type="InterPro" id="IPR026906">
    <property type="entry name" value="LRR_5"/>
</dbReference>
<dbReference type="InterPro" id="IPR050328">
    <property type="entry name" value="Dev_Immune_Receptor"/>
</dbReference>
<dbReference type="GO" id="GO:0005615">
    <property type="term" value="C:extracellular space"/>
    <property type="evidence" value="ECO:0007669"/>
    <property type="project" value="TreeGrafter"/>
</dbReference>
<dbReference type="InterPro" id="IPR032675">
    <property type="entry name" value="LRR_dom_sf"/>
</dbReference>
<gene>
    <name evidence="3" type="ORF">GSLYS_00020972001</name>
</gene>
<dbReference type="Pfam" id="PF13855">
    <property type="entry name" value="LRR_8"/>
    <property type="match status" value="2"/>
</dbReference>
<evidence type="ECO:0000313" key="3">
    <source>
        <dbReference type="EMBL" id="CAL1547655.1"/>
    </source>
</evidence>
<dbReference type="InterPro" id="IPR001611">
    <property type="entry name" value="Leu-rich_rpt"/>
</dbReference>
<dbReference type="PANTHER" id="PTHR24373:SF398">
    <property type="entry name" value="LEUCINE-RICH REPEAT-CONTAINING G-PROTEIN COUPLED RECEPTOR 6"/>
    <property type="match status" value="1"/>
</dbReference>
<organism evidence="3 4">
    <name type="scientific">Lymnaea stagnalis</name>
    <name type="common">Great pond snail</name>
    <name type="synonym">Helix stagnalis</name>
    <dbReference type="NCBI Taxonomy" id="6523"/>
    <lineage>
        <taxon>Eukaryota</taxon>
        <taxon>Metazoa</taxon>
        <taxon>Spiralia</taxon>
        <taxon>Lophotrochozoa</taxon>
        <taxon>Mollusca</taxon>
        <taxon>Gastropoda</taxon>
        <taxon>Heterobranchia</taxon>
        <taxon>Euthyneura</taxon>
        <taxon>Panpulmonata</taxon>
        <taxon>Hygrophila</taxon>
        <taxon>Lymnaeoidea</taxon>
        <taxon>Lymnaeidae</taxon>
        <taxon>Lymnaea</taxon>
    </lineage>
</organism>
<dbReference type="Gene3D" id="3.80.10.10">
    <property type="entry name" value="Ribonuclease Inhibitor"/>
    <property type="match status" value="3"/>
</dbReference>
<dbReference type="EMBL" id="CAXITT010001035">
    <property type="protein sequence ID" value="CAL1547655.1"/>
    <property type="molecule type" value="Genomic_DNA"/>
</dbReference>
<feature type="signal peptide" evidence="2">
    <location>
        <begin position="1"/>
        <end position="18"/>
    </location>
</feature>
<feature type="chain" id="PRO_5043640411" evidence="2">
    <location>
        <begin position="19"/>
        <end position="370"/>
    </location>
</feature>
<accession>A0AAV2IKX5</accession>
<dbReference type="Pfam" id="PF13306">
    <property type="entry name" value="LRR_5"/>
    <property type="match status" value="1"/>
</dbReference>